<dbReference type="InterPro" id="IPR041685">
    <property type="entry name" value="AAA_GajA/Old/RecF-like"/>
</dbReference>
<dbReference type="SUPFAM" id="SSF52540">
    <property type="entry name" value="P-loop containing nucleoside triphosphate hydrolases"/>
    <property type="match status" value="1"/>
</dbReference>
<keyword evidence="2" id="KW-0547">Nucleotide-binding</keyword>
<accession>A0A1M7D5Z7</accession>
<dbReference type="RefSeq" id="WP_073264456.1">
    <property type="nucleotide sequence ID" value="NZ_FRBQ01000002.1"/>
</dbReference>
<dbReference type="PANTHER" id="PTHR32182:SF23">
    <property type="entry name" value="ATP BINDING PROTEIN"/>
    <property type="match status" value="1"/>
</dbReference>
<dbReference type="InterPro" id="IPR003593">
    <property type="entry name" value="AAA+_ATPase"/>
</dbReference>
<proteinExistence type="predicted"/>
<name>A0A1M7D5Z7_9GAMM</name>
<dbReference type="SMART" id="SM00382">
    <property type="entry name" value="AAA"/>
    <property type="match status" value="1"/>
</dbReference>
<evidence type="ECO:0000259" key="1">
    <source>
        <dbReference type="SMART" id="SM00382"/>
    </source>
</evidence>
<dbReference type="InterPro" id="IPR053498">
    <property type="entry name" value="Retron_ATPase"/>
</dbReference>
<keyword evidence="2" id="KW-0067">ATP-binding</keyword>
<dbReference type="Gene3D" id="3.40.50.300">
    <property type="entry name" value="P-loop containing nucleotide triphosphate hydrolases"/>
    <property type="match status" value="1"/>
</dbReference>
<dbReference type="GO" id="GO:0005524">
    <property type="term" value="F:ATP binding"/>
    <property type="evidence" value="ECO:0007669"/>
    <property type="project" value="UniProtKB-KW"/>
</dbReference>
<dbReference type="AlphaFoldDB" id="A0A1M7D5Z7"/>
<keyword evidence="3" id="KW-1185">Reference proteome</keyword>
<feature type="domain" description="AAA+ ATPase" evidence="1">
    <location>
        <begin position="84"/>
        <end position="459"/>
    </location>
</feature>
<dbReference type="InterPro" id="IPR027417">
    <property type="entry name" value="P-loop_NTPase"/>
</dbReference>
<dbReference type="Gene3D" id="1.25.40.10">
    <property type="entry name" value="Tetratricopeptide repeat domain"/>
    <property type="match status" value="1"/>
</dbReference>
<dbReference type="NCBIfam" id="NF041760">
    <property type="entry name" value="PtuA"/>
    <property type="match status" value="1"/>
</dbReference>
<dbReference type="InterPro" id="IPR011990">
    <property type="entry name" value="TPR-like_helical_dom_sf"/>
</dbReference>
<dbReference type="Pfam" id="PF13175">
    <property type="entry name" value="AAA_15"/>
    <property type="match status" value="1"/>
</dbReference>
<dbReference type="GO" id="GO:0000731">
    <property type="term" value="P:DNA synthesis involved in DNA repair"/>
    <property type="evidence" value="ECO:0007669"/>
    <property type="project" value="TreeGrafter"/>
</dbReference>
<gene>
    <name evidence="2" type="ORF">SAMN05216288_2356</name>
</gene>
<sequence length="538" mass="60865">MTDQHKDHRKTIKLLTQKAEKGILEAQHQLHEYFSKGKYVAKDEQEAQKFLTILENTIKDKSIHLKSLQISGFRRFQNIDIDFDEKITVIVGNNGAGKTTIADAISKLFSWFNNNLEKDGINGKPIMPSDINIKNLDFAEIIGKFQLDKINLFDASLVRTVSGFTGSHSSEVNLIKQFGSMYRKTAKNSAIAVPLLAFYSIERSWLNLKQEMPEKATDDTAINRFTAVRHAADGNERLDNFSENYIELVNLAQGEETKESNDIKMQIATLEMLIREEDNSTQQITENSLIHKLISKKEELERIRDRTPSAGYQRQLKFVNLAIESLVPDVKNLRVERRTGKVQLLVTNFGNEINITHLSQGQKALVALTGDLARRLATLNPDAQNPLNCHGIVVIDEIELHLHPKWQQEILGGLQRTFPGLQFIVTTHSPQVLSTVHKENIRTLELDASGNIIATKPIASTYGEPSGDVLHSVMQVDPQPPILEKPDLQRLTELVDQGLQESPEAEKLMQSLRIALGENHPQLLRLQRSIRRHRALKE</sequence>
<dbReference type="OrthoDB" id="9815944at2"/>
<protein>
    <submittedName>
        <fullName evidence="2">Predicted ATP-binding protein involved in virulence</fullName>
    </submittedName>
</protein>
<reference evidence="3" key="1">
    <citation type="submission" date="2016-11" db="EMBL/GenBank/DDBJ databases">
        <authorList>
            <person name="Varghese N."/>
            <person name="Submissions S."/>
        </authorList>
    </citation>
    <scope>NUCLEOTIDE SEQUENCE [LARGE SCALE GENOMIC DNA]</scope>
    <source>
        <strain evidence="3">CECT 8089</strain>
    </source>
</reference>
<dbReference type="EMBL" id="FRBQ01000002">
    <property type="protein sequence ID" value="SHL74803.1"/>
    <property type="molecule type" value="Genomic_DNA"/>
</dbReference>
<evidence type="ECO:0000313" key="3">
    <source>
        <dbReference type="Proteomes" id="UP000184305"/>
    </source>
</evidence>
<dbReference type="STRING" id="1220495.SAMN05216288_2356"/>
<dbReference type="GO" id="GO:0006302">
    <property type="term" value="P:double-strand break repair"/>
    <property type="evidence" value="ECO:0007669"/>
    <property type="project" value="TreeGrafter"/>
</dbReference>
<evidence type="ECO:0000313" key="2">
    <source>
        <dbReference type="EMBL" id="SHL74803.1"/>
    </source>
</evidence>
<dbReference type="PANTHER" id="PTHR32182">
    <property type="entry name" value="DNA REPLICATION AND REPAIR PROTEIN RECF"/>
    <property type="match status" value="1"/>
</dbReference>
<organism evidence="2 3">
    <name type="scientific">Phytopseudomonas punonensis</name>
    <dbReference type="NCBI Taxonomy" id="1220495"/>
    <lineage>
        <taxon>Bacteria</taxon>
        <taxon>Pseudomonadati</taxon>
        <taxon>Pseudomonadota</taxon>
        <taxon>Gammaproteobacteria</taxon>
        <taxon>Pseudomonadales</taxon>
        <taxon>Pseudomonadaceae</taxon>
        <taxon>Phytopseudomonas</taxon>
    </lineage>
</organism>
<dbReference type="Proteomes" id="UP000184305">
    <property type="component" value="Unassembled WGS sequence"/>
</dbReference>